<dbReference type="Gene3D" id="3.40.50.720">
    <property type="entry name" value="NAD(P)-binding Rossmann-like Domain"/>
    <property type="match status" value="2"/>
</dbReference>
<evidence type="ECO:0000313" key="10">
    <source>
        <dbReference type="Proteomes" id="UP000094626"/>
    </source>
</evidence>
<keyword evidence="10" id="KW-1185">Reference proteome</keyword>
<geneLocation type="plasmid" evidence="7 10">
    <name>pSA1</name>
</geneLocation>
<protein>
    <submittedName>
        <fullName evidence="7 8">Phosphoglycerate dehydrogenase</fullName>
    </submittedName>
</protein>
<accession>A0A031JRY3</accession>
<dbReference type="PANTHER" id="PTHR42789">
    <property type="entry name" value="D-ISOMER SPECIFIC 2-HYDROXYACID DEHYDROGENASE FAMILY PROTEIN (AFU_ORTHOLOGUE AFUA_6G10090)"/>
    <property type="match status" value="1"/>
</dbReference>
<evidence type="ECO:0000256" key="4">
    <source>
        <dbReference type="RuleBase" id="RU003719"/>
    </source>
</evidence>
<gene>
    <name evidence="7" type="ORF">BES08_20510</name>
    <name evidence="8" type="ORF">BV97_03806</name>
</gene>
<dbReference type="PATRIC" id="fig|158500.4.peg.3874"/>
<dbReference type="Pfam" id="PF02826">
    <property type="entry name" value="2-Hacid_dh_C"/>
    <property type="match status" value="1"/>
</dbReference>
<evidence type="ECO:0000313" key="9">
    <source>
        <dbReference type="Proteomes" id="UP000024329"/>
    </source>
</evidence>
<dbReference type="KEGG" id="nre:BES08_20510"/>
<evidence type="ECO:0000256" key="1">
    <source>
        <dbReference type="ARBA" id="ARBA00005854"/>
    </source>
</evidence>
<evidence type="ECO:0000256" key="3">
    <source>
        <dbReference type="ARBA" id="ARBA00023027"/>
    </source>
</evidence>
<evidence type="ECO:0000313" key="7">
    <source>
        <dbReference type="EMBL" id="AOR79250.1"/>
    </source>
</evidence>
<dbReference type="Pfam" id="PF00389">
    <property type="entry name" value="2-Hacid_dh"/>
    <property type="match status" value="1"/>
</dbReference>
<evidence type="ECO:0000259" key="6">
    <source>
        <dbReference type="Pfam" id="PF02826"/>
    </source>
</evidence>
<dbReference type="GO" id="GO:0051287">
    <property type="term" value="F:NAD binding"/>
    <property type="evidence" value="ECO:0007669"/>
    <property type="project" value="InterPro"/>
</dbReference>
<dbReference type="EMBL" id="CP017076">
    <property type="protein sequence ID" value="AOR79250.1"/>
    <property type="molecule type" value="Genomic_DNA"/>
</dbReference>
<dbReference type="eggNOG" id="COG1052">
    <property type="taxonomic scope" value="Bacteria"/>
</dbReference>
<comment type="similarity">
    <text evidence="1 4">Belongs to the D-isomer specific 2-hydroxyacid dehydrogenase family.</text>
</comment>
<dbReference type="GO" id="GO:0016616">
    <property type="term" value="F:oxidoreductase activity, acting on the CH-OH group of donors, NAD or NADP as acceptor"/>
    <property type="evidence" value="ECO:0007669"/>
    <property type="project" value="InterPro"/>
</dbReference>
<dbReference type="AlphaFoldDB" id="A0A031JRY3"/>
<dbReference type="Proteomes" id="UP000024329">
    <property type="component" value="Unassembled WGS sequence"/>
</dbReference>
<organism evidence="8 9">
    <name type="scientific">Novosphingobium resinovorum</name>
    <dbReference type="NCBI Taxonomy" id="158500"/>
    <lineage>
        <taxon>Bacteria</taxon>
        <taxon>Pseudomonadati</taxon>
        <taxon>Pseudomonadota</taxon>
        <taxon>Alphaproteobacteria</taxon>
        <taxon>Sphingomonadales</taxon>
        <taxon>Sphingomonadaceae</taxon>
        <taxon>Novosphingobium</taxon>
    </lineage>
</organism>
<keyword evidence="7" id="KW-0614">Plasmid</keyword>
<dbReference type="CDD" id="cd12173">
    <property type="entry name" value="PGDH_4"/>
    <property type="match status" value="1"/>
</dbReference>
<dbReference type="InterPro" id="IPR050857">
    <property type="entry name" value="D-2-hydroxyacid_DH"/>
</dbReference>
<reference evidence="10" key="3">
    <citation type="journal article" date="2017" name="J. Biotechnol.">
        <title>Complete genome sequence of Novosphingobium resinovorum SA1, a versatile xenobiotic-degrading bacterium capable of utilizing sulfanilic acid.</title>
        <authorList>
            <person name="Hegedus B."/>
            <person name="Kos P.B."/>
            <person name="Balint B."/>
            <person name="Maroti G."/>
            <person name="Gan H.M."/>
            <person name="Perei K."/>
            <person name="Rakhely G."/>
        </authorList>
    </citation>
    <scope>NUCLEOTIDE SEQUENCE [LARGE SCALE GENOMIC DNA]</scope>
    <source>
        <strain evidence="10">SA1</strain>
    </source>
</reference>
<reference evidence="8 9" key="1">
    <citation type="submission" date="2014-03" db="EMBL/GenBank/DDBJ databases">
        <title>Whole genome sequence of Novosphingobium resinovorum KF1.</title>
        <authorList>
            <person name="Gan H.M."/>
            <person name="Gan H.Y."/>
            <person name="Chew T.H."/>
            <person name="Savka M.A."/>
        </authorList>
    </citation>
    <scope>NUCLEOTIDE SEQUENCE [LARGE SCALE GENOMIC DNA]</scope>
    <source>
        <strain evidence="8 9">KF1</strain>
    </source>
</reference>
<dbReference type="Proteomes" id="UP000094626">
    <property type="component" value="Plasmid pSA1"/>
</dbReference>
<dbReference type="EMBL" id="JFYZ01000023">
    <property type="protein sequence ID" value="EZP79649.1"/>
    <property type="molecule type" value="Genomic_DNA"/>
</dbReference>
<reference evidence="7" key="2">
    <citation type="submission" date="2016-08" db="EMBL/GenBank/DDBJ databases">
        <authorList>
            <person name="Seilhamer J.J."/>
        </authorList>
    </citation>
    <scope>NUCLEOTIDE SEQUENCE [LARGE SCALE GENOMIC DNA]</scope>
    <source>
        <strain evidence="7">SA1</strain>
        <plasmid evidence="7">pSA1</plasmid>
    </source>
</reference>
<evidence type="ECO:0000259" key="5">
    <source>
        <dbReference type="Pfam" id="PF00389"/>
    </source>
</evidence>
<dbReference type="SUPFAM" id="SSF51735">
    <property type="entry name" value="NAD(P)-binding Rossmann-fold domains"/>
    <property type="match status" value="1"/>
</dbReference>
<dbReference type="InterPro" id="IPR036291">
    <property type="entry name" value="NAD(P)-bd_dom_sf"/>
</dbReference>
<sequence length="320" mass="33273">MSKDTPTPFRERVCIVDPIHPSGVERIAAAHDVIGLDDPRVAETTVLVIRTSPLGPEIFGAMHSLKAIVKHGAGVDNIAIPAATQQGVMVANTPGGNNSTAVAEGAVALMLGLLRRTRDMDALVREGRWDERWGIRLGDLTGARVGLIGFGRIARQVAKICGAGFGCEVLAFDPVVSDAEVRAAGVEPADLTGVLGCDIVSIHVPLTEGTRNLIDTVELGMMKPHALLVNCSRGGIVNEAALAEALRCGQIAGAGIDVFADEPPAADHPLFGLSNCLLSPHVAGVTEAGMKDMALHVAAVIDTVSRGEVPATLLNPEVLP</sequence>
<proteinExistence type="inferred from homology"/>
<dbReference type="OrthoDB" id="9793626at2"/>
<dbReference type="RefSeq" id="WP_036527855.1">
    <property type="nucleotide sequence ID" value="NZ_CP017076.1"/>
</dbReference>
<dbReference type="SUPFAM" id="SSF52283">
    <property type="entry name" value="Formate/glycerate dehydrogenase catalytic domain-like"/>
    <property type="match status" value="1"/>
</dbReference>
<name>A0A031JRY3_9SPHN</name>
<evidence type="ECO:0000313" key="8">
    <source>
        <dbReference type="EMBL" id="EZP79649.1"/>
    </source>
</evidence>
<dbReference type="InterPro" id="IPR006139">
    <property type="entry name" value="D-isomer_2_OHA_DH_cat_dom"/>
</dbReference>
<keyword evidence="3" id="KW-0520">NAD</keyword>
<keyword evidence="2 4" id="KW-0560">Oxidoreductase</keyword>
<evidence type="ECO:0000256" key="2">
    <source>
        <dbReference type="ARBA" id="ARBA00023002"/>
    </source>
</evidence>
<feature type="domain" description="D-isomer specific 2-hydroxyacid dehydrogenase NAD-binding" evidence="6">
    <location>
        <begin position="107"/>
        <end position="283"/>
    </location>
</feature>
<feature type="domain" description="D-isomer specific 2-hydroxyacid dehydrogenase catalytic" evidence="5">
    <location>
        <begin position="40"/>
        <end position="315"/>
    </location>
</feature>
<dbReference type="FunFam" id="3.40.50.720:FF:000203">
    <property type="entry name" value="D-3-phosphoglycerate dehydrogenase (SerA)"/>
    <property type="match status" value="1"/>
</dbReference>
<dbReference type="PANTHER" id="PTHR42789:SF1">
    <property type="entry name" value="D-ISOMER SPECIFIC 2-HYDROXYACID DEHYDROGENASE FAMILY PROTEIN (AFU_ORTHOLOGUE AFUA_6G10090)"/>
    <property type="match status" value="1"/>
</dbReference>
<dbReference type="InterPro" id="IPR006140">
    <property type="entry name" value="D-isomer_DH_NAD-bd"/>
</dbReference>